<feature type="region of interest" description="Disordered" evidence="1">
    <location>
        <begin position="1244"/>
        <end position="1268"/>
    </location>
</feature>
<feature type="region of interest" description="Disordered" evidence="1">
    <location>
        <begin position="1439"/>
        <end position="1476"/>
    </location>
</feature>
<dbReference type="Proteomes" id="UP001164746">
    <property type="component" value="Chromosome 16"/>
</dbReference>
<feature type="compositionally biased region" description="Basic and acidic residues" evidence="1">
    <location>
        <begin position="926"/>
        <end position="945"/>
    </location>
</feature>
<gene>
    <name evidence="2" type="ORF">MAR_003315</name>
</gene>
<evidence type="ECO:0000313" key="3">
    <source>
        <dbReference type="Proteomes" id="UP001164746"/>
    </source>
</evidence>
<feature type="compositionally biased region" description="Basic and acidic residues" evidence="1">
    <location>
        <begin position="1090"/>
        <end position="1103"/>
    </location>
</feature>
<feature type="compositionally biased region" description="Basic and acidic residues" evidence="1">
    <location>
        <begin position="1010"/>
        <end position="1021"/>
    </location>
</feature>
<name>A0ABY7G736_MYAAR</name>
<protein>
    <submittedName>
        <fullName evidence="2">Uncharacterized protein</fullName>
    </submittedName>
</protein>
<accession>A0ABY7G736</accession>
<sequence length="1834" mass="201258">MVSEGDQFTSVMSSACSDFTQHAWKKDVCLNCQRPKTEHPEGSTSDLGKSETGSSGSGISGTMSVSTSEIGSNSPKPAKRNSLMTKSWTAHQSDGQEFDGREENEEEQWNAMCLPDPQQPNKRLDDTDQILAKPLSDADKANSKFPEHSYEDIDGKKLKSGQRSSTKSEKSKGKKRNDAAVTVSGNKPTIALNPEERLETLMKNESALPTNKDLNLRSRSTSREKSPILLPKPKISEKPAVNEKAKESVRNLSPRSQKKLKKEKRSISFVEREPSVIGDDGGIDNLISDNEDNENLGDNDPKESIHLSETEKEWALESLKNTIWNGEHINKDSSDKKNVISREFEDLKVDSQYPDKLAYTKESETDLQNFGTFPFRTKSEKSAFDQMFTSNRLSTLSESSENVVSDIEDKYESVLKFIGADKLANFDFNSSPKHKGAITGETEGMENSYDDPWNDKFAFESETEMSLLDEIKGEIDLDASGAGFALVDLLNDVLAKYSTGTPSETDSVKNLNGLDDERSEKGDRRKDAREKSADLEAKMVHLAANLRKHRAKGRAPRPPSCPPEPPQDLTSTPEKQAELRAAQSKEPTFKMVPLGKTIGTTPLEAQEKAFTKAQGGSKSDMGSTSSGNSSDFDSKGKASEKDKGNKKTGGGIGGFFSRIFGGRKDSDSDLTASTDTLTTNILTMSDPYTEVDTASYESEKNGSGDSVKDNKRDSPQMKAKVVPVRPVSPKPIQAQIDAGSSQKQSPNPEVRVKAKDNVKTEKSDKNSSQKSSNVSSTVSSTNSTPSKSLTVPVAIPRTEEKDPSKPTSPKGKEAPPLPQNPPRELTDATGAPKPRARGNSEGGAPRSRPRTRDHPEGKPRDIPNVPPPKPPVAMKPRPVSTTAKSLDNSDRNTPPVTINSTASAINSSTVTGSHKEKLPSTSSVEDSGKLNEGNKKPDRPADPKVLRKRAKSPKRIVAPIAPGRASMPNILTGSNASLASNASEISIQSLPASQVESKHEPQAKGLSFAKELEQKLSKEQHGGNAPEVRKMSAPPAPPIVSKHNSLEKSKSLPNDKQKTSVPEKSKSLPTEANKLLTKDKDLPRSSSPKEVQRSRSSSKDDLKITSSNAEISPRSHAMHPTQSPPPPPIQPLSVTTTATADNDQQAQSNASIQSEEVPIHLEKIELPKQAGNSRKSFLGKLNRNKNKQSGTSSIKRTKSITESAVLGDHHLKRIDVKDISGPVLITDMSSNKVVNRRNTITIGGDDNPFLSGGSTSSGSTSAGEKCELSPRDSVENLYEFIKNEAPTPPVMDKKNLYDHVVENVHVIGLRPPSMTGSEGYLEPVRANQLHQEPVSLSVAETVTSLGSIATNMADKDHKTTSTNEMAHDKPDGIQNAQADISPERRDLLANQPIYEEITNGYGKIESNMSDNKQEENQHGHVYGVNDQSQAINITQLPTSLKKKDSFSSESELSSASNSLSRPRPIPRRRPRPIGSGFEQYVAMNRPGATVFLNEEQLRDMLGQITSMNLGTIREIYTQHEKCFMKENIQLGSFGPLKWHDFDIYGKPIHTPEITAANHPSLLKPTCIFTDHVPFSYLTEEFIKTSQILETGASQTLANMAKCYIAVGIFDITESLNYHMGSLETVCENQKDFLRKVLFFVLQLLSAMSHCLEEGHPISECDFHDLYLISNPYCLGETVSFLPQVRSPEDQRIDRVCLFLEKFLQDMCAKCDASAVLDDSAFYTYTGIQKMTDLLEAGVLECLPVVRSYIEFILWGPGENNPEYDNDQQSNIEPKLSMWLEKERAALIHDFAKRVQKGSRCNIRDFYRMKFLLKASAGSLLECIRCHAAATETAN</sequence>
<feature type="compositionally biased region" description="Basic and acidic residues" evidence="1">
    <location>
        <begin position="697"/>
        <end position="715"/>
    </location>
</feature>
<feature type="compositionally biased region" description="Low complexity" evidence="1">
    <location>
        <begin position="1251"/>
        <end position="1261"/>
    </location>
</feature>
<feature type="compositionally biased region" description="Basic and acidic residues" evidence="1">
    <location>
        <begin position="234"/>
        <end position="249"/>
    </location>
</feature>
<feature type="compositionally biased region" description="Polar residues" evidence="1">
    <location>
        <begin position="207"/>
        <end position="219"/>
    </location>
</feature>
<feature type="region of interest" description="Disordered" evidence="1">
    <location>
        <begin position="990"/>
        <end position="1154"/>
    </location>
</feature>
<feature type="region of interest" description="Disordered" evidence="1">
    <location>
        <begin position="1356"/>
        <end position="1375"/>
    </location>
</feature>
<feature type="compositionally biased region" description="Polar residues" evidence="1">
    <location>
        <begin position="82"/>
        <end position="95"/>
    </location>
</feature>
<feature type="region of interest" description="Disordered" evidence="1">
    <location>
        <begin position="498"/>
        <end position="532"/>
    </location>
</feature>
<evidence type="ECO:0000256" key="1">
    <source>
        <dbReference type="SAM" id="MobiDB-lite"/>
    </source>
</evidence>
<feature type="compositionally biased region" description="Low complexity" evidence="1">
    <location>
        <begin position="718"/>
        <end position="731"/>
    </location>
</feature>
<feature type="compositionally biased region" description="Basic and acidic residues" evidence="1">
    <location>
        <begin position="1044"/>
        <end position="1066"/>
    </location>
</feature>
<feature type="compositionally biased region" description="Basic and acidic residues" evidence="1">
    <location>
        <begin position="750"/>
        <end position="767"/>
    </location>
</feature>
<feature type="compositionally biased region" description="Basic and acidic residues" evidence="1">
    <location>
        <begin position="1356"/>
        <end position="1371"/>
    </location>
</feature>
<organism evidence="2 3">
    <name type="scientific">Mya arenaria</name>
    <name type="common">Soft-shell clam</name>
    <dbReference type="NCBI Taxonomy" id="6604"/>
    <lineage>
        <taxon>Eukaryota</taxon>
        <taxon>Metazoa</taxon>
        <taxon>Spiralia</taxon>
        <taxon>Lophotrochozoa</taxon>
        <taxon>Mollusca</taxon>
        <taxon>Bivalvia</taxon>
        <taxon>Autobranchia</taxon>
        <taxon>Heteroconchia</taxon>
        <taxon>Euheterodonta</taxon>
        <taxon>Imparidentia</taxon>
        <taxon>Neoheterodontei</taxon>
        <taxon>Myida</taxon>
        <taxon>Myoidea</taxon>
        <taxon>Myidae</taxon>
        <taxon>Mya</taxon>
    </lineage>
</organism>
<feature type="compositionally biased region" description="Pro residues" evidence="1">
    <location>
        <begin position="864"/>
        <end position="873"/>
    </location>
</feature>
<feature type="compositionally biased region" description="Low complexity" evidence="1">
    <location>
        <begin position="669"/>
        <end position="685"/>
    </location>
</feature>
<proteinExistence type="predicted"/>
<feature type="compositionally biased region" description="Basic and acidic residues" evidence="1">
    <location>
        <begin position="632"/>
        <end position="645"/>
    </location>
</feature>
<feature type="compositionally biased region" description="Polar residues" evidence="1">
    <location>
        <begin position="498"/>
        <end position="510"/>
    </location>
</feature>
<feature type="compositionally biased region" description="Basic and acidic residues" evidence="1">
    <location>
        <begin position="850"/>
        <end position="861"/>
    </location>
</feature>
<reference evidence="2" key="1">
    <citation type="submission" date="2022-11" db="EMBL/GenBank/DDBJ databases">
        <title>Centuries of genome instability and evolution in soft-shell clam transmissible cancer (bioRxiv).</title>
        <authorList>
            <person name="Hart S.F.M."/>
            <person name="Yonemitsu M.A."/>
            <person name="Giersch R.M."/>
            <person name="Beal B.F."/>
            <person name="Arriagada G."/>
            <person name="Davis B.W."/>
            <person name="Ostrander E.A."/>
            <person name="Goff S.P."/>
            <person name="Metzger M.J."/>
        </authorList>
    </citation>
    <scope>NUCLEOTIDE SEQUENCE</scope>
    <source>
        <strain evidence="2">MELC-2E11</strain>
        <tissue evidence="2">Siphon/mantle</tissue>
    </source>
</reference>
<feature type="compositionally biased region" description="Polar residues" evidence="1">
    <location>
        <begin position="880"/>
        <end position="912"/>
    </location>
</feature>
<keyword evidence="3" id="KW-1185">Reference proteome</keyword>
<feature type="region of interest" description="Disordered" evidence="1">
    <location>
        <begin position="34"/>
        <end position="301"/>
    </location>
</feature>
<feature type="compositionally biased region" description="Basic and acidic residues" evidence="1">
    <location>
        <begin position="136"/>
        <end position="157"/>
    </location>
</feature>
<dbReference type="EMBL" id="CP111027">
    <property type="protein sequence ID" value="WAR29747.1"/>
    <property type="molecule type" value="Genomic_DNA"/>
</dbReference>
<feature type="compositionally biased region" description="Pro residues" evidence="1">
    <location>
        <begin position="556"/>
        <end position="566"/>
    </location>
</feature>
<feature type="compositionally biased region" description="Basic and acidic residues" evidence="1">
    <location>
        <begin position="515"/>
        <end position="532"/>
    </location>
</feature>
<feature type="region of interest" description="Disordered" evidence="1">
    <location>
        <begin position="547"/>
        <end position="974"/>
    </location>
</feature>
<feature type="compositionally biased region" description="Low complexity" evidence="1">
    <location>
        <begin position="768"/>
        <end position="788"/>
    </location>
</feature>
<feature type="compositionally biased region" description="Low complexity" evidence="1">
    <location>
        <begin position="1447"/>
        <end position="1462"/>
    </location>
</feature>
<feature type="compositionally biased region" description="Acidic residues" evidence="1">
    <location>
        <begin position="96"/>
        <end position="108"/>
    </location>
</feature>
<feature type="compositionally biased region" description="Low complexity" evidence="1">
    <location>
        <begin position="615"/>
        <end position="631"/>
    </location>
</feature>
<feature type="compositionally biased region" description="Polar residues" evidence="1">
    <location>
        <begin position="738"/>
        <end position="747"/>
    </location>
</feature>
<evidence type="ECO:0000313" key="2">
    <source>
        <dbReference type="EMBL" id="WAR29747.1"/>
    </source>
</evidence>
<feature type="compositionally biased region" description="Low complexity" evidence="1">
    <location>
        <begin position="1135"/>
        <end position="1151"/>
    </location>
</feature>